<accession>A0A9N9K050</accession>
<reference evidence="1" key="1">
    <citation type="submission" date="2021-06" db="EMBL/GenBank/DDBJ databases">
        <authorList>
            <person name="Kallberg Y."/>
            <person name="Tangrot J."/>
            <person name="Rosling A."/>
        </authorList>
    </citation>
    <scope>NUCLEOTIDE SEQUENCE</scope>
    <source>
        <strain evidence="1">MA453B</strain>
    </source>
</reference>
<sequence>MPNVNQNMTNRCQYLNISLNDFINKTNKKHDYVDKKTINKTLHKLSEEKKSKNRKEYDKRKEEKYLQNSVMNSFTDTESIFSSDIVAYDLCKNNNHNHKNDKHILCLIDDVFLCKQLVC</sequence>
<dbReference type="Proteomes" id="UP000789405">
    <property type="component" value="Unassembled WGS sequence"/>
</dbReference>
<evidence type="ECO:0000313" key="2">
    <source>
        <dbReference type="Proteomes" id="UP000789405"/>
    </source>
</evidence>
<proteinExistence type="predicted"/>
<protein>
    <submittedName>
        <fullName evidence="1">4549_t:CDS:1</fullName>
    </submittedName>
</protein>
<comment type="caution">
    <text evidence="1">The sequence shown here is derived from an EMBL/GenBank/DDBJ whole genome shotgun (WGS) entry which is preliminary data.</text>
</comment>
<organism evidence="1 2">
    <name type="scientific">Dentiscutata erythropus</name>
    <dbReference type="NCBI Taxonomy" id="1348616"/>
    <lineage>
        <taxon>Eukaryota</taxon>
        <taxon>Fungi</taxon>
        <taxon>Fungi incertae sedis</taxon>
        <taxon>Mucoromycota</taxon>
        <taxon>Glomeromycotina</taxon>
        <taxon>Glomeromycetes</taxon>
        <taxon>Diversisporales</taxon>
        <taxon>Gigasporaceae</taxon>
        <taxon>Dentiscutata</taxon>
    </lineage>
</organism>
<name>A0A9N9K050_9GLOM</name>
<dbReference type="AlphaFoldDB" id="A0A9N9K050"/>
<evidence type="ECO:0000313" key="1">
    <source>
        <dbReference type="EMBL" id="CAG8804293.1"/>
    </source>
</evidence>
<gene>
    <name evidence="1" type="ORF">DERYTH_LOCUS24066</name>
</gene>
<feature type="non-terminal residue" evidence="1">
    <location>
        <position position="119"/>
    </location>
</feature>
<dbReference type="EMBL" id="CAJVPY010038823">
    <property type="protein sequence ID" value="CAG8804293.1"/>
    <property type="molecule type" value="Genomic_DNA"/>
</dbReference>
<keyword evidence="2" id="KW-1185">Reference proteome</keyword>